<accession>A0AA38LJB0</accession>
<dbReference type="Proteomes" id="UP000824469">
    <property type="component" value="Unassembled WGS sequence"/>
</dbReference>
<organism evidence="1 2">
    <name type="scientific">Taxus chinensis</name>
    <name type="common">Chinese yew</name>
    <name type="synonym">Taxus wallichiana var. chinensis</name>
    <dbReference type="NCBI Taxonomy" id="29808"/>
    <lineage>
        <taxon>Eukaryota</taxon>
        <taxon>Viridiplantae</taxon>
        <taxon>Streptophyta</taxon>
        <taxon>Embryophyta</taxon>
        <taxon>Tracheophyta</taxon>
        <taxon>Spermatophyta</taxon>
        <taxon>Pinopsida</taxon>
        <taxon>Pinidae</taxon>
        <taxon>Conifers II</taxon>
        <taxon>Cupressales</taxon>
        <taxon>Taxaceae</taxon>
        <taxon>Taxus</taxon>
    </lineage>
</organism>
<gene>
    <name evidence="1" type="ORF">KI387_006327</name>
</gene>
<protein>
    <submittedName>
        <fullName evidence="1">Uncharacterized protein</fullName>
    </submittedName>
</protein>
<name>A0AA38LJB0_TAXCH</name>
<feature type="non-terminal residue" evidence="1">
    <location>
        <position position="65"/>
    </location>
</feature>
<proteinExistence type="predicted"/>
<dbReference type="EMBL" id="JAHRHJ020000002">
    <property type="protein sequence ID" value="KAH9326149.1"/>
    <property type="molecule type" value="Genomic_DNA"/>
</dbReference>
<sequence length="65" mass="7191">EDEIVNTLNNGDTKVKGLTIKVIDEILAKVTGLPAQGEPFPNKDDPEAARREFADNGEEFILYCQ</sequence>
<dbReference type="AlphaFoldDB" id="A0AA38LJB0"/>
<reference evidence="1 2" key="1">
    <citation type="journal article" date="2021" name="Nat. Plants">
        <title>The Taxus genome provides insights into paclitaxel biosynthesis.</title>
        <authorList>
            <person name="Xiong X."/>
            <person name="Gou J."/>
            <person name="Liao Q."/>
            <person name="Li Y."/>
            <person name="Zhou Q."/>
            <person name="Bi G."/>
            <person name="Li C."/>
            <person name="Du R."/>
            <person name="Wang X."/>
            <person name="Sun T."/>
            <person name="Guo L."/>
            <person name="Liang H."/>
            <person name="Lu P."/>
            <person name="Wu Y."/>
            <person name="Zhang Z."/>
            <person name="Ro D.K."/>
            <person name="Shang Y."/>
            <person name="Huang S."/>
            <person name="Yan J."/>
        </authorList>
    </citation>
    <scope>NUCLEOTIDE SEQUENCE [LARGE SCALE GENOMIC DNA]</scope>
    <source>
        <strain evidence="1">Ta-2019</strain>
    </source>
</reference>
<keyword evidence="2" id="KW-1185">Reference proteome</keyword>
<evidence type="ECO:0000313" key="2">
    <source>
        <dbReference type="Proteomes" id="UP000824469"/>
    </source>
</evidence>
<evidence type="ECO:0000313" key="1">
    <source>
        <dbReference type="EMBL" id="KAH9326149.1"/>
    </source>
</evidence>
<comment type="caution">
    <text evidence="1">The sequence shown here is derived from an EMBL/GenBank/DDBJ whole genome shotgun (WGS) entry which is preliminary data.</text>
</comment>
<feature type="non-terminal residue" evidence="1">
    <location>
        <position position="1"/>
    </location>
</feature>